<dbReference type="GO" id="GO:0061630">
    <property type="term" value="F:ubiquitin protein ligase activity"/>
    <property type="evidence" value="ECO:0007669"/>
    <property type="project" value="TreeGrafter"/>
</dbReference>
<keyword evidence="3" id="KW-0862">Zinc</keyword>
<dbReference type="SUPFAM" id="SSF57850">
    <property type="entry name" value="RING/U-box"/>
    <property type="match status" value="1"/>
</dbReference>
<keyword evidence="2 4" id="KW-0863">Zinc-finger</keyword>
<proteinExistence type="predicted"/>
<evidence type="ECO:0000259" key="5">
    <source>
        <dbReference type="PROSITE" id="PS50089"/>
    </source>
</evidence>
<reference evidence="6" key="1">
    <citation type="submission" date="2022-07" db="EMBL/GenBank/DDBJ databases">
        <title>Phylogenomic reconstructions and comparative analyses of Kickxellomycotina fungi.</title>
        <authorList>
            <person name="Reynolds N.K."/>
            <person name="Stajich J.E."/>
            <person name="Barry K."/>
            <person name="Grigoriev I.V."/>
            <person name="Crous P."/>
            <person name="Smith M.E."/>
        </authorList>
    </citation>
    <scope>NUCLEOTIDE SEQUENCE</scope>
    <source>
        <strain evidence="6">NRRL 1565</strain>
    </source>
</reference>
<comment type="caution">
    <text evidence="6">The sequence shown here is derived from an EMBL/GenBank/DDBJ whole genome shotgun (WGS) entry which is preliminary data.</text>
</comment>
<dbReference type="PANTHER" id="PTHR45931">
    <property type="entry name" value="SI:CH211-59O9.10"/>
    <property type="match status" value="1"/>
</dbReference>
<dbReference type="InterPro" id="IPR051834">
    <property type="entry name" value="RING_finger_E3_ligase"/>
</dbReference>
<dbReference type="PROSITE" id="PS50089">
    <property type="entry name" value="ZF_RING_2"/>
    <property type="match status" value="1"/>
</dbReference>
<accession>A0A9W8HXZ5</accession>
<dbReference type="PANTHER" id="PTHR45931:SF3">
    <property type="entry name" value="RING ZINC FINGER-CONTAINING PROTEIN"/>
    <property type="match status" value="1"/>
</dbReference>
<dbReference type="OrthoDB" id="8062037at2759"/>
<evidence type="ECO:0000256" key="1">
    <source>
        <dbReference type="ARBA" id="ARBA00022723"/>
    </source>
</evidence>
<dbReference type="InterPro" id="IPR001841">
    <property type="entry name" value="Znf_RING"/>
</dbReference>
<evidence type="ECO:0000256" key="4">
    <source>
        <dbReference type="PROSITE-ProRule" id="PRU00175"/>
    </source>
</evidence>
<dbReference type="GO" id="GO:0005634">
    <property type="term" value="C:nucleus"/>
    <property type="evidence" value="ECO:0007669"/>
    <property type="project" value="TreeGrafter"/>
</dbReference>
<feature type="domain" description="RING-type" evidence="5">
    <location>
        <begin position="59"/>
        <end position="101"/>
    </location>
</feature>
<dbReference type="SMART" id="SM00184">
    <property type="entry name" value="RING"/>
    <property type="match status" value="1"/>
</dbReference>
<dbReference type="EMBL" id="JANBUO010000277">
    <property type="protein sequence ID" value="KAJ2805561.1"/>
    <property type="molecule type" value="Genomic_DNA"/>
</dbReference>
<organism evidence="6 7">
    <name type="scientific">Coemansia guatemalensis</name>
    <dbReference type="NCBI Taxonomy" id="2761395"/>
    <lineage>
        <taxon>Eukaryota</taxon>
        <taxon>Fungi</taxon>
        <taxon>Fungi incertae sedis</taxon>
        <taxon>Zoopagomycota</taxon>
        <taxon>Kickxellomycotina</taxon>
        <taxon>Kickxellomycetes</taxon>
        <taxon>Kickxellales</taxon>
        <taxon>Kickxellaceae</taxon>
        <taxon>Coemansia</taxon>
    </lineage>
</organism>
<dbReference type="GO" id="GO:0008270">
    <property type="term" value="F:zinc ion binding"/>
    <property type="evidence" value="ECO:0007669"/>
    <property type="project" value="UniProtKB-KW"/>
</dbReference>
<dbReference type="Proteomes" id="UP001140094">
    <property type="component" value="Unassembled WGS sequence"/>
</dbReference>
<keyword evidence="7" id="KW-1185">Reference proteome</keyword>
<gene>
    <name evidence="6" type="ORF">H4R20_002041</name>
</gene>
<sequence>MESTFRAGEERASTRQHKCTLTAHQLHQLPEMTFDEYTRSHNKSKEKPDDAAAVDVPICAICLETYCGDSVVRGMACAHVFHADCIDRWLLRRSCRCPLCNSDVRGAAELLPRHPSAAKLAD</sequence>
<dbReference type="GO" id="GO:0006511">
    <property type="term" value="P:ubiquitin-dependent protein catabolic process"/>
    <property type="evidence" value="ECO:0007669"/>
    <property type="project" value="TreeGrafter"/>
</dbReference>
<keyword evidence="1" id="KW-0479">Metal-binding</keyword>
<evidence type="ECO:0000313" key="7">
    <source>
        <dbReference type="Proteomes" id="UP001140094"/>
    </source>
</evidence>
<evidence type="ECO:0000256" key="2">
    <source>
        <dbReference type="ARBA" id="ARBA00022771"/>
    </source>
</evidence>
<dbReference type="InterPro" id="IPR013083">
    <property type="entry name" value="Znf_RING/FYVE/PHD"/>
</dbReference>
<evidence type="ECO:0000313" key="6">
    <source>
        <dbReference type="EMBL" id="KAJ2805561.1"/>
    </source>
</evidence>
<protein>
    <recommendedName>
        <fullName evidence="5">RING-type domain-containing protein</fullName>
    </recommendedName>
</protein>
<dbReference type="Gene3D" id="3.30.40.10">
    <property type="entry name" value="Zinc/RING finger domain, C3HC4 (zinc finger)"/>
    <property type="match status" value="1"/>
</dbReference>
<evidence type="ECO:0000256" key="3">
    <source>
        <dbReference type="ARBA" id="ARBA00022833"/>
    </source>
</evidence>
<dbReference type="Pfam" id="PF13639">
    <property type="entry name" value="zf-RING_2"/>
    <property type="match status" value="1"/>
</dbReference>
<name>A0A9W8HXZ5_9FUNG</name>
<dbReference type="AlphaFoldDB" id="A0A9W8HXZ5"/>